<protein>
    <recommendedName>
        <fullName evidence="3">Methyltransferase domain-containing protein</fullName>
    </recommendedName>
</protein>
<organism evidence="1 2">
    <name type="scientific">Alcanivorax xiamenensis</name>
    <dbReference type="NCBI Taxonomy" id="1177156"/>
    <lineage>
        <taxon>Bacteria</taxon>
        <taxon>Pseudomonadati</taxon>
        <taxon>Pseudomonadota</taxon>
        <taxon>Gammaproteobacteria</taxon>
        <taxon>Oceanospirillales</taxon>
        <taxon>Alcanivoracaceae</taxon>
        <taxon>Alcanivorax</taxon>
    </lineage>
</organism>
<dbReference type="InterPro" id="IPR029063">
    <property type="entry name" value="SAM-dependent_MTases_sf"/>
</dbReference>
<evidence type="ECO:0008006" key="3">
    <source>
        <dbReference type="Google" id="ProtNLM"/>
    </source>
</evidence>
<dbReference type="EMBL" id="AQPF01000005">
    <property type="protein sequence ID" value="KAF0807096.1"/>
    <property type="molecule type" value="Genomic_DNA"/>
</dbReference>
<evidence type="ECO:0000313" key="1">
    <source>
        <dbReference type="EMBL" id="KAF0807096.1"/>
    </source>
</evidence>
<dbReference type="SUPFAM" id="SSF53335">
    <property type="entry name" value="S-adenosyl-L-methionine-dependent methyltransferases"/>
    <property type="match status" value="1"/>
</dbReference>
<evidence type="ECO:0000313" key="2">
    <source>
        <dbReference type="Proteomes" id="UP000771797"/>
    </source>
</evidence>
<comment type="caution">
    <text evidence="1">The sequence shown here is derived from an EMBL/GenBank/DDBJ whole genome shotgun (WGS) entry which is preliminary data.</text>
</comment>
<sequence>MGEGLLRGGRGARFRRGGGARRVIACDLDPDALAASEANAALNGVSLELSDDLDACLALADRVTAADILYDRDNLPLLARFRRAGAPVLLADSRIAGLQPPGYRPLGNWHATTWPDLGEASEFNQVRLFLSEP</sequence>
<keyword evidence="2" id="KW-1185">Reference proteome</keyword>
<accession>A0ABQ6YBF3</accession>
<gene>
    <name evidence="1" type="ORF">A6D6_01095</name>
</gene>
<dbReference type="Proteomes" id="UP000771797">
    <property type="component" value="Unassembled WGS sequence"/>
</dbReference>
<reference evidence="1 2" key="1">
    <citation type="submission" date="2012-09" db="EMBL/GenBank/DDBJ databases">
        <title>Genome Sequence of alkane-degrading Bacterium Alcanivorax sp. 6-D-6.</title>
        <authorList>
            <person name="Lai Q."/>
            <person name="Shao Z."/>
        </authorList>
    </citation>
    <scope>NUCLEOTIDE SEQUENCE [LARGE SCALE GENOMIC DNA]</scope>
    <source>
        <strain evidence="1 2">6-D-6</strain>
    </source>
</reference>
<dbReference type="Gene3D" id="3.40.50.150">
    <property type="entry name" value="Vaccinia Virus protein VP39"/>
    <property type="match status" value="1"/>
</dbReference>
<name>A0ABQ6YBF3_9GAMM</name>
<proteinExistence type="predicted"/>